<proteinExistence type="predicted"/>
<dbReference type="AlphaFoldDB" id="A0A382UAI1"/>
<evidence type="ECO:0000259" key="6">
    <source>
        <dbReference type="Pfam" id="PF00916"/>
    </source>
</evidence>
<feature type="transmembrane region" description="Helical" evidence="5">
    <location>
        <begin position="124"/>
        <end position="142"/>
    </location>
</feature>
<dbReference type="PANTHER" id="PTHR11814">
    <property type="entry name" value="SULFATE TRANSPORTER"/>
    <property type="match status" value="1"/>
</dbReference>
<keyword evidence="2 5" id="KW-0812">Transmembrane</keyword>
<name>A0A382UAI1_9ZZZZ</name>
<keyword evidence="3 5" id="KW-1133">Transmembrane helix</keyword>
<protein>
    <recommendedName>
        <fullName evidence="6">SLC26A/SulP transporter domain-containing protein</fullName>
    </recommendedName>
</protein>
<organism evidence="7">
    <name type="scientific">marine metagenome</name>
    <dbReference type="NCBI Taxonomy" id="408172"/>
    <lineage>
        <taxon>unclassified sequences</taxon>
        <taxon>metagenomes</taxon>
        <taxon>ecological metagenomes</taxon>
    </lineage>
</organism>
<evidence type="ECO:0000256" key="4">
    <source>
        <dbReference type="ARBA" id="ARBA00023136"/>
    </source>
</evidence>
<gene>
    <name evidence="7" type="ORF">METZ01_LOCUS383552</name>
</gene>
<dbReference type="GO" id="GO:0055085">
    <property type="term" value="P:transmembrane transport"/>
    <property type="evidence" value="ECO:0007669"/>
    <property type="project" value="InterPro"/>
</dbReference>
<sequence>GPMVGEVPTGLPDLSLDLPWSSTGSLLVGGVLIALVGFAEPASIARVFADEDRQRWSADREFVSQGVANMAASVSGAFPVGGSFSRSSLNRLAGAQTRWSGLVTGAAVLAFLPFADVLAPLPRATLGGVVVAAVVGLVRPVALLSMVRRSPTDALVAWTTFVVTLTMEPHVERGVLIGILLSLAVGLRTRRSG</sequence>
<accession>A0A382UAI1</accession>
<dbReference type="GO" id="GO:0016020">
    <property type="term" value="C:membrane"/>
    <property type="evidence" value="ECO:0007669"/>
    <property type="project" value="UniProtKB-SubCell"/>
</dbReference>
<dbReference type="EMBL" id="UINC01142394">
    <property type="protein sequence ID" value="SVD30698.1"/>
    <property type="molecule type" value="Genomic_DNA"/>
</dbReference>
<feature type="domain" description="SLC26A/SulP transporter" evidence="6">
    <location>
        <begin position="3"/>
        <end position="158"/>
    </location>
</feature>
<comment type="subcellular location">
    <subcellularLocation>
        <location evidence="1">Membrane</location>
        <topology evidence="1">Multi-pass membrane protein</topology>
    </subcellularLocation>
</comment>
<evidence type="ECO:0000256" key="2">
    <source>
        <dbReference type="ARBA" id="ARBA00022692"/>
    </source>
</evidence>
<evidence type="ECO:0000256" key="3">
    <source>
        <dbReference type="ARBA" id="ARBA00022989"/>
    </source>
</evidence>
<dbReference type="InterPro" id="IPR011547">
    <property type="entry name" value="SLC26A/SulP_dom"/>
</dbReference>
<keyword evidence="4 5" id="KW-0472">Membrane</keyword>
<dbReference type="Pfam" id="PF00916">
    <property type="entry name" value="Sulfate_transp"/>
    <property type="match status" value="1"/>
</dbReference>
<dbReference type="InterPro" id="IPR001902">
    <property type="entry name" value="SLC26A/SulP_fam"/>
</dbReference>
<evidence type="ECO:0000313" key="7">
    <source>
        <dbReference type="EMBL" id="SVD30698.1"/>
    </source>
</evidence>
<evidence type="ECO:0000256" key="5">
    <source>
        <dbReference type="SAM" id="Phobius"/>
    </source>
</evidence>
<evidence type="ECO:0000256" key="1">
    <source>
        <dbReference type="ARBA" id="ARBA00004141"/>
    </source>
</evidence>
<feature type="transmembrane region" description="Helical" evidence="5">
    <location>
        <begin position="99"/>
        <end position="118"/>
    </location>
</feature>
<feature type="non-terminal residue" evidence="7">
    <location>
        <position position="1"/>
    </location>
</feature>
<reference evidence="7" key="1">
    <citation type="submission" date="2018-05" db="EMBL/GenBank/DDBJ databases">
        <authorList>
            <person name="Lanie J.A."/>
            <person name="Ng W.-L."/>
            <person name="Kazmierczak K.M."/>
            <person name="Andrzejewski T.M."/>
            <person name="Davidsen T.M."/>
            <person name="Wayne K.J."/>
            <person name="Tettelin H."/>
            <person name="Glass J.I."/>
            <person name="Rusch D."/>
            <person name="Podicherti R."/>
            <person name="Tsui H.-C.T."/>
            <person name="Winkler M.E."/>
        </authorList>
    </citation>
    <scope>NUCLEOTIDE SEQUENCE</scope>
</reference>
<feature type="transmembrane region" description="Helical" evidence="5">
    <location>
        <begin position="20"/>
        <end position="39"/>
    </location>
</feature>